<feature type="transmembrane region" description="Helical" evidence="7">
    <location>
        <begin position="191"/>
        <end position="209"/>
    </location>
</feature>
<dbReference type="PANTHER" id="PTHR43163">
    <property type="entry name" value="DIPEPTIDE TRANSPORT SYSTEM PERMEASE PROTEIN DPPB-RELATED"/>
    <property type="match status" value="1"/>
</dbReference>
<keyword evidence="5 7" id="KW-1133">Transmembrane helix</keyword>
<dbReference type="InterPro" id="IPR035906">
    <property type="entry name" value="MetI-like_sf"/>
</dbReference>
<dbReference type="SUPFAM" id="SSF161098">
    <property type="entry name" value="MetI-like"/>
    <property type="match status" value="1"/>
</dbReference>
<keyword evidence="6 7" id="KW-0472">Membrane</keyword>
<evidence type="ECO:0000259" key="8">
    <source>
        <dbReference type="PROSITE" id="PS50928"/>
    </source>
</evidence>
<dbReference type="Proteomes" id="UP000325255">
    <property type="component" value="Unassembled WGS sequence"/>
</dbReference>
<dbReference type="Pfam" id="PF19300">
    <property type="entry name" value="BPD_transp_1_N"/>
    <property type="match status" value="1"/>
</dbReference>
<evidence type="ECO:0000313" key="10">
    <source>
        <dbReference type="Proteomes" id="UP000325255"/>
    </source>
</evidence>
<evidence type="ECO:0000256" key="2">
    <source>
        <dbReference type="ARBA" id="ARBA00022448"/>
    </source>
</evidence>
<feature type="transmembrane region" description="Helical" evidence="7">
    <location>
        <begin position="135"/>
        <end position="159"/>
    </location>
</feature>
<evidence type="ECO:0000256" key="1">
    <source>
        <dbReference type="ARBA" id="ARBA00004651"/>
    </source>
</evidence>
<dbReference type="GO" id="GO:0055085">
    <property type="term" value="P:transmembrane transport"/>
    <property type="evidence" value="ECO:0007669"/>
    <property type="project" value="InterPro"/>
</dbReference>
<dbReference type="OrthoDB" id="9807402at2"/>
<accession>A0A5M6IWU3</accession>
<feature type="transmembrane region" description="Helical" evidence="7">
    <location>
        <begin position="103"/>
        <end position="123"/>
    </location>
</feature>
<feature type="transmembrane region" description="Helical" evidence="7">
    <location>
        <begin position="245"/>
        <end position="271"/>
    </location>
</feature>
<evidence type="ECO:0000256" key="6">
    <source>
        <dbReference type="ARBA" id="ARBA00023136"/>
    </source>
</evidence>
<evidence type="ECO:0000256" key="4">
    <source>
        <dbReference type="ARBA" id="ARBA00022692"/>
    </source>
</evidence>
<evidence type="ECO:0000256" key="7">
    <source>
        <dbReference type="RuleBase" id="RU363032"/>
    </source>
</evidence>
<dbReference type="CDD" id="cd06261">
    <property type="entry name" value="TM_PBP2"/>
    <property type="match status" value="1"/>
</dbReference>
<dbReference type="InterPro" id="IPR000515">
    <property type="entry name" value="MetI-like"/>
</dbReference>
<evidence type="ECO:0000313" key="9">
    <source>
        <dbReference type="EMBL" id="KAA5612800.1"/>
    </source>
</evidence>
<comment type="caution">
    <text evidence="9">The sequence shown here is derived from an EMBL/GenBank/DDBJ whole genome shotgun (WGS) entry which is preliminary data.</text>
</comment>
<evidence type="ECO:0000256" key="5">
    <source>
        <dbReference type="ARBA" id="ARBA00022989"/>
    </source>
</evidence>
<name>A0A5M6IWU3_9PROT</name>
<dbReference type="EMBL" id="VWPK01000010">
    <property type="protein sequence ID" value="KAA5612800.1"/>
    <property type="molecule type" value="Genomic_DNA"/>
</dbReference>
<dbReference type="PANTHER" id="PTHR43163:SF9">
    <property type="entry name" value="ABC TRANSPORTER PERMEASE PROTEIN"/>
    <property type="match status" value="1"/>
</dbReference>
<gene>
    <name evidence="9" type="ORF">F1189_08400</name>
</gene>
<sequence length="324" mass="35033">MALAARLPRRALQAVPVAIGIIALDFLLLQLLPGDAADVLAGESGSATAESMAAIRVRFGLDQPLLAQFMNYLDHLLHFDLGISPRYNLPVWQMIQERLPNTLLLMLCALGFALAAGLLLGAVMASFAGRWPDRLVTLLVLALYSMPGFWVGLMAVILFSVRLGWLPAQGDASIGLDLHGLDWLLDRASHLVLPALALGSFFVAIYARLTRAAMLEVQRQDFVRTALAKGLHPIRVQLGHVLRNALIPVTTMAGLHLGNMLGGAVVVETVFGWPGMGRLALDAVLARDYTVLLGVLLLSSFAVILLNLVIDLLHVWLDPRIAGR</sequence>
<feature type="transmembrane region" description="Helical" evidence="7">
    <location>
        <begin position="12"/>
        <end position="32"/>
    </location>
</feature>
<keyword evidence="3" id="KW-1003">Cell membrane</keyword>
<comment type="subcellular location">
    <subcellularLocation>
        <location evidence="1 7">Cell membrane</location>
        <topology evidence="1 7">Multi-pass membrane protein</topology>
    </subcellularLocation>
</comment>
<proteinExistence type="inferred from homology"/>
<dbReference type="Gene3D" id="1.10.3720.10">
    <property type="entry name" value="MetI-like"/>
    <property type="match status" value="1"/>
</dbReference>
<dbReference type="InterPro" id="IPR045621">
    <property type="entry name" value="BPD_transp_1_N"/>
</dbReference>
<dbReference type="AlphaFoldDB" id="A0A5M6IWU3"/>
<evidence type="ECO:0000256" key="3">
    <source>
        <dbReference type="ARBA" id="ARBA00022475"/>
    </source>
</evidence>
<dbReference type="GO" id="GO:0005886">
    <property type="term" value="C:plasma membrane"/>
    <property type="evidence" value="ECO:0007669"/>
    <property type="project" value="UniProtKB-SubCell"/>
</dbReference>
<feature type="transmembrane region" description="Helical" evidence="7">
    <location>
        <begin position="291"/>
        <end position="317"/>
    </location>
</feature>
<keyword evidence="4 7" id="KW-0812">Transmembrane</keyword>
<organism evidence="9 10">
    <name type="scientific">Rhodovastum atsumiense</name>
    <dbReference type="NCBI Taxonomy" id="504468"/>
    <lineage>
        <taxon>Bacteria</taxon>
        <taxon>Pseudomonadati</taxon>
        <taxon>Pseudomonadota</taxon>
        <taxon>Alphaproteobacteria</taxon>
        <taxon>Acetobacterales</taxon>
        <taxon>Acetobacteraceae</taxon>
        <taxon>Rhodovastum</taxon>
    </lineage>
</organism>
<keyword evidence="10" id="KW-1185">Reference proteome</keyword>
<keyword evidence="2 7" id="KW-0813">Transport</keyword>
<protein>
    <submittedName>
        <fullName evidence="9">ABC transporter permease</fullName>
    </submittedName>
</protein>
<reference evidence="9 10" key="1">
    <citation type="submission" date="2019-09" db="EMBL/GenBank/DDBJ databases">
        <title>Genome sequence of Rhodovastum atsumiense, a diverse member of the Acetobacteraceae family of non-sulfur purple photosynthetic bacteria.</title>
        <authorList>
            <person name="Meyer T."/>
            <person name="Kyndt J."/>
        </authorList>
    </citation>
    <scope>NUCLEOTIDE SEQUENCE [LARGE SCALE GENOMIC DNA]</scope>
    <source>
        <strain evidence="9 10">DSM 21279</strain>
    </source>
</reference>
<feature type="domain" description="ABC transmembrane type-1" evidence="8">
    <location>
        <begin position="99"/>
        <end position="314"/>
    </location>
</feature>
<comment type="similarity">
    <text evidence="7">Belongs to the binding-protein-dependent transport system permease family.</text>
</comment>
<dbReference type="Pfam" id="PF00528">
    <property type="entry name" value="BPD_transp_1"/>
    <property type="match status" value="1"/>
</dbReference>
<dbReference type="PROSITE" id="PS50928">
    <property type="entry name" value="ABC_TM1"/>
    <property type="match status" value="1"/>
</dbReference>